<evidence type="ECO:0000313" key="2">
    <source>
        <dbReference type="Proteomes" id="UP000694844"/>
    </source>
</evidence>
<keyword evidence="2" id="KW-1185">Reference proteome</keyword>
<accession>A0A8B8E7Z1</accession>
<name>A0A8B8E7Z1_CRAVI</name>
<feature type="transmembrane region" description="Helical" evidence="1">
    <location>
        <begin position="133"/>
        <end position="159"/>
    </location>
</feature>
<sequence>MSFTTMENKEAKLESAPAYDGAPPPSYESLYGKIKHAKETSDGNINFAKTAAGLICASVGCTAFLGVVMAIPIASIVIGAQYLDDCPLEKYIPIYLVVSGSVGLFYNIFGIIKSACCKKSSEQMQGEEEGPAAKLGTCMSSLLSCFMSAWFIAGNVWVYSNYDDISTNAASANYCHPTAYYFAFWVITSVYIIIGLVILLSCCCCVALCFCGKKE</sequence>
<feature type="transmembrane region" description="Helical" evidence="1">
    <location>
        <begin position="179"/>
        <end position="210"/>
    </location>
</feature>
<dbReference type="RefSeq" id="XP_022335581.1">
    <property type="nucleotide sequence ID" value="XM_022479873.1"/>
</dbReference>
<protein>
    <submittedName>
        <fullName evidence="3">Uncharacterized protein LOC111132142</fullName>
    </submittedName>
</protein>
<dbReference type="PANTHER" id="PTHR33444">
    <property type="entry name" value="SI:DKEY-19B23.12-RELATED"/>
    <property type="match status" value="1"/>
</dbReference>
<gene>
    <name evidence="3" type="primary">LOC111132142</name>
</gene>
<evidence type="ECO:0000256" key="1">
    <source>
        <dbReference type="SAM" id="Phobius"/>
    </source>
</evidence>
<keyword evidence="1" id="KW-0812">Transmembrane</keyword>
<keyword evidence="1" id="KW-1133">Transmembrane helix</keyword>
<proteinExistence type="predicted"/>
<reference evidence="3" key="1">
    <citation type="submission" date="2025-08" db="UniProtKB">
        <authorList>
            <consortium name="RefSeq"/>
        </authorList>
    </citation>
    <scope>IDENTIFICATION</scope>
    <source>
        <tissue evidence="3">Whole sample</tissue>
    </source>
</reference>
<dbReference type="KEGG" id="cvn:111132142"/>
<dbReference type="Proteomes" id="UP000694844">
    <property type="component" value="Chromosome 5"/>
</dbReference>
<dbReference type="PANTHER" id="PTHR33444:SF2">
    <property type="entry name" value="MARVEL DOMAIN-CONTAINING PROTEIN"/>
    <property type="match status" value="1"/>
</dbReference>
<dbReference type="OrthoDB" id="6157510at2759"/>
<organism evidence="2 3">
    <name type="scientific">Crassostrea virginica</name>
    <name type="common">Eastern oyster</name>
    <dbReference type="NCBI Taxonomy" id="6565"/>
    <lineage>
        <taxon>Eukaryota</taxon>
        <taxon>Metazoa</taxon>
        <taxon>Spiralia</taxon>
        <taxon>Lophotrochozoa</taxon>
        <taxon>Mollusca</taxon>
        <taxon>Bivalvia</taxon>
        <taxon>Autobranchia</taxon>
        <taxon>Pteriomorphia</taxon>
        <taxon>Ostreida</taxon>
        <taxon>Ostreoidea</taxon>
        <taxon>Ostreidae</taxon>
        <taxon>Crassostrea</taxon>
    </lineage>
</organism>
<dbReference type="AlphaFoldDB" id="A0A8B8E7Z1"/>
<dbReference type="GeneID" id="111132142"/>
<evidence type="ECO:0000313" key="3">
    <source>
        <dbReference type="RefSeq" id="XP_022335581.1"/>
    </source>
</evidence>
<feature type="transmembrane region" description="Helical" evidence="1">
    <location>
        <begin position="54"/>
        <end position="80"/>
    </location>
</feature>
<dbReference type="InterPro" id="IPR040350">
    <property type="entry name" value="TMEM272"/>
</dbReference>
<feature type="transmembrane region" description="Helical" evidence="1">
    <location>
        <begin position="92"/>
        <end position="112"/>
    </location>
</feature>
<keyword evidence="1" id="KW-0472">Membrane</keyword>